<feature type="region of interest" description="Disordered" evidence="1">
    <location>
        <begin position="54"/>
        <end position="99"/>
    </location>
</feature>
<dbReference type="AlphaFoldDB" id="A0AAX6H2R6"/>
<evidence type="ECO:0000313" key="3">
    <source>
        <dbReference type="Proteomes" id="UP001140949"/>
    </source>
</evidence>
<protein>
    <submittedName>
        <fullName evidence="2">Exocyst complex component EXO70B1-like</fullName>
    </submittedName>
</protein>
<dbReference type="Proteomes" id="UP001140949">
    <property type="component" value="Unassembled WGS sequence"/>
</dbReference>
<evidence type="ECO:0000313" key="2">
    <source>
        <dbReference type="EMBL" id="KAJ6834928.1"/>
    </source>
</evidence>
<dbReference type="EMBL" id="JANAVB010013600">
    <property type="protein sequence ID" value="KAJ6834928.1"/>
    <property type="molecule type" value="Genomic_DNA"/>
</dbReference>
<proteinExistence type="predicted"/>
<keyword evidence="3" id="KW-1185">Reference proteome</keyword>
<gene>
    <name evidence="2" type="ORF">M6B38_123065</name>
</gene>
<evidence type="ECO:0000256" key="1">
    <source>
        <dbReference type="SAM" id="MobiDB-lite"/>
    </source>
</evidence>
<accession>A0AAX6H2R6</accession>
<comment type="caution">
    <text evidence="2">The sequence shown here is derived from an EMBL/GenBank/DDBJ whole genome shotgun (WGS) entry which is preliminary data.</text>
</comment>
<name>A0AAX6H2R6_IRIPA</name>
<reference evidence="2" key="1">
    <citation type="journal article" date="2023" name="GigaByte">
        <title>Genome assembly of the bearded iris, Iris pallida Lam.</title>
        <authorList>
            <person name="Bruccoleri R.E."/>
            <person name="Oakeley E.J."/>
            <person name="Faust A.M.E."/>
            <person name="Altorfer M."/>
            <person name="Dessus-Babus S."/>
            <person name="Burckhardt D."/>
            <person name="Oertli M."/>
            <person name="Naumann U."/>
            <person name="Petersen F."/>
            <person name="Wong J."/>
        </authorList>
    </citation>
    <scope>NUCLEOTIDE SEQUENCE</scope>
    <source>
        <strain evidence="2">GSM-AAB239-AS_SAM_17_03QT</strain>
    </source>
</reference>
<organism evidence="2 3">
    <name type="scientific">Iris pallida</name>
    <name type="common">Sweet iris</name>
    <dbReference type="NCBI Taxonomy" id="29817"/>
    <lineage>
        <taxon>Eukaryota</taxon>
        <taxon>Viridiplantae</taxon>
        <taxon>Streptophyta</taxon>
        <taxon>Embryophyta</taxon>
        <taxon>Tracheophyta</taxon>
        <taxon>Spermatophyta</taxon>
        <taxon>Magnoliopsida</taxon>
        <taxon>Liliopsida</taxon>
        <taxon>Asparagales</taxon>
        <taxon>Iridaceae</taxon>
        <taxon>Iridoideae</taxon>
        <taxon>Irideae</taxon>
        <taxon>Iris</taxon>
    </lineage>
</organism>
<reference evidence="2" key="2">
    <citation type="submission" date="2023-04" db="EMBL/GenBank/DDBJ databases">
        <authorList>
            <person name="Bruccoleri R.E."/>
            <person name="Oakeley E.J."/>
            <person name="Faust A.-M."/>
            <person name="Dessus-Babus S."/>
            <person name="Altorfer M."/>
            <person name="Burckhardt D."/>
            <person name="Oertli M."/>
            <person name="Naumann U."/>
            <person name="Petersen F."/>
            <person name="Wong J."/>
        </authorList>
    </citation>
    <scope>NUCLEOTIDE SEQUENCE</scope>
    <source>
        <strain evidence="2">GSM-AAB239-AS_SAM_17_03QT</strain>
        <tissue evidence="2">Leaf</tissue>
    </source>
</reference>
<sequence>MAGVPSHERPVGLQQLYRYRDPQILPELELGDDPSGLRPVDLFERSVESLEPLLENGSRRGVRTPPDADPLVLQEGQHRAPRGSLVARGAPPEPPTVRPDPVISYDGSKLLGVLNLLNHVAYVVHLEQVLDCPVLVQHGPVVEVFLEDRSHRMQVTSQRGRDVTVRLVFAPEERV</sequence>